<dbReference type="InterPro" id="IPR050767">
    <property type="entry name" value="Sel1_AlgK"/>
</dbReference>
<dbReference type="AlphaFoldDB" id="A0A516GZ65"/>
<dbReference type="SMART" id="SM00671">
    <property type="entry name" value="SEL1"/>
    <property type="match status" value="3"/>
</dbReference>
<keyword evidence="2" id="KW-0812">Transmembrane</keyword>
<evidence type="ECO:0000313" key="4">
    <source>
        <dbReference type="Proteomes" id="UP000317496"/>
    </source>
</evidence>
<accession>A0A516GZ65</accession>
<reference evidence="3 4" key="1">
    <citation type="submission" date="2019-07" db="EMBL/GenBank/DDBJ databases">
        <title>Genome sequencing for Ferrovibrio sp. K5.</title>
        <authorList>
            <person name="Park S.-J."/>
        </authorList>
    </citation>
    <scope>NUCLEOTIDE SEQUENCE [LARGE SCALE GENOMIC DNA]</scope>
    <source>
        <strain evidence="3 4">K5</strain>
    </source>
</reference>
<name>A0A516GZ65_9PROT</name>
<keyword evidence="4" id="KW-1185">Reference proteome</keyword>
<dbReference type="KEGG" id="fer:FNB15_05740"/>
<dbReference type="Pfam" id="PF08238">
    <property type="entry name" value="Sel1"/>
    <property type="match status" value="3"/>
</dbReference>
<evidence type="ECO:0000256" key="2">
    <source>
        <dbReference type="SAM" id="Phobius"/>
    </source>
</evidence>
<dbReference type="EMBL" id="CP041636">
    <property type="protein sequence ID" value="QDO96807.1"/>
    <property type="molecule type" value="Genomic_DNA"/>
</dbReference>
<dbReference type="PANTHER" id="PTHR11102">
    <property type="entry name" value="SEL-1-LIKE PROTEIN"/>
    <property type="match status" value="1"/>
</dbReference>
<dbReference type="Gene3D" id="1.25.40.10">
    <property type="entry name" value="Tetratricopeptide repeat domain"/>
    <property type="match status" value="1"/>
</dbReference>
<dbReference type="InterPro" id="IPR011990">
    <property type="entry name" value="TPR-like_helical_dom_sf"/>
</dbReference>
<proteinExistence type="predicted"/>
<dbReference type="InterPro" id="IPR021323">
    <property type="entry name" value="DUF2927"/>
</dbReference>
<keyword evidence="2" id="KW-0472">Membrane</keyword>
<feature type="region of interest" description="Disordered" evidence="1">
    <location>
        <begin position="1"/>
        <end position="37"/>
    </location>
</feature>
<gene>
    <name evidence="3" type="ORF">FNB15_05740</name>
</gene>
<feature type="transmembrane region" description="Helical" evidence="2">
    <location>
        <begin position="47"/>
        <end position="73"/>
    </location>
</feature>
<evidence type="ECO:0000313" key="3">
    <source>
        <dbReference type="EMBL" id="QDO96807.1"/>
    </source>
</evidence>
<dbReference type="Pfam" id="PF11150">
    <property type="entry name" value="DUF2927"/>
    <property type="match status" value="1"/>
</dbReference>
<dbReference type="PANTHER" id="PTHR11102:SF160">
    <property type="entry name" value="ERAD-ASSOCIATED E3 UBIQUITIN-PROTEIN LIGASE COMPONENT HRD3"/>
    <property type="match status" value="1"/>
</dbReference>
<dbReference type="SUPFAM" id="SSF55486">
    <property type="entry name" value="Metalloproteases ('zincins'), catalytic domain"/>
    <property type="match status" value="1"/>
</dbReference>
<dbReference type="SUPFAM" id="SSF81901">
    <property type="entry name" value="HCP-like"/>
    <property type="match status" value="1"/>
</dbReference>
<dbReference type="OrthoDB" id="112232at2"/>
<protein>
    <submittedName>
        <fullName evidence="3">DUF2927 domain-containing protein</fullName>
    </submittedName>
</protein>
<dbReference type="InterPro" id="IPR006597">
    <property type="entry name" value="Sel1-like"/>
</dbReference>
<dbReference type="Proteomes" id="UP000317496">
    <property type="component" value="Chromosome"/>
</dbReference>
<sequence length="458" mass="49785">MSALKGGREASIGRLPGSAKPRGWQGRAGHEARNNGMRPAKSLIRRGAMTMALVAVLVWALLLAGLGTSFALVQVPGQTPTHDDILRGFDASALSASREDVAYGGTYDPVGMIVKWQKPIIYKIEGLRSRPDAINFAIATLQQQAALAGIEVRAARAPSEANYAITFRNVAGFNLGDRKAVCFLTYNFNTSGHMQWAALQINLAAPSLERCVRHEILHGFGLMNHPHRLHSVLSYHVGDHMAEITEADIVMLRSLYDPRIRPAMSRLAALTIVDSLIEANRRALNPRAPAKTDPMPVLRDVIADLDKAAAGGNVRAMMYLAEAAWQGYGMPKDPARMAAWIERASATRDVVARFDLAHALGSGRYMPKDNARAAVLYRRNAELGHAVSQNNYAVMLRDGLGVPVDRVAALTWFTLAARGNVASAERSRQALMQNLPPAEQQEAVRRAAAWKPAAEAAR</sequence>
<organism evidence="3 4">
    <name type="scientific">Ferrovibrio terrae</name>
    <dbReference type="NCBI Taxonomy" id="2594003"/>
    <lineage>
        <taxon>Bacteria</taxon>
        <taxon>Pseudomonadati</taxon>
        <taxon>Pseudomonadota</taxon>
        <taxon>Alphaproteobacteria</taxon>
        <taxon>Rhodospirillales</taxon>
        <taxon>Rhodospirillaceae</taxon>
        <taxon>Ferrovibrio</taxon>
    </lineage>
</organism>
<evidence type="ECO:0000256" key="1">
    <source>
        <dbReference type="SAM" id="MobiDB-lite"/>
    </source>
</evidence>
<keyword evidence="2" id="KW-1133">Transmembrane helix</keyword>